<dbReference type="Gene3D" id="3.10.580.10">
    <property type="entry name" value="CBS-domain"/>
    <property type="match status" value="1"/>
</dbReference>
<evidence type="ECO:0000259" key="10">
    <source>
        <dbReference type="PROSITE" id="PS51846"/>
    </source>
</evidence>
<dbReference type="InterPro" id="IPR045095">
    <property type="entry name" value="ACDP"/>
</dbReference>
<gene>
    <name evidence="11" type="ORF">PROFUN_01249</name>
</gene>
<evidence type="ECO:0000256" key="3">
    <source>
        <dbReference type="ARBA" id="ARBA00022737"/>
    </source>
</evidence>
<keyword evidence="5 7" id="KW-0472">Membrane</keyword>
<feature type="transmembrane region" description="Helical" evidence="8">
    <location>
        <begin position="210"/>
        <end position="232"/>
    </location>
</feature>
<evidence type="ECO:0000256" key="6">
    <source>
        <dbReference type="PROSITE-ProRule" id="PRU00703"/>
    </source>
</evidence>
<organism evidence="11 12">
    <name type="scientific">Planoprotostelium fungivorum</name>
    <dbReference type="NCBI Taxonomy" id="1890364"/>
    <lineage>
        <taxon>Eukaryota</taxon>
        <taxon>Amoebozoa</taxon>
        <taxon>Evosea</taxon>
        <taxon>Variosea</taxon>
        <taxon>Cavosteliida</taxon>
        <taxon>Cavosteliaceae</taxon>
        <taxon>Planoprotostelium</taxon>
    </lineage>
</organism>
<dbReference type="Pfam" id="PF00571">
    <property type="entry name" value="CBS"/>
    <property type="match status" value="1"/>
</dbReference>
<dbReference type="PANTHER" id="PTHR12064">
    <property type="entry name" value="METAL TRANSPORTER CNNM"/>
    <property type="match status" value="1"/>
</dbReference>
<dbReference type="InterPro" id="IPR002550">
    <property type="entry name" value="CNNM"/>
</dbReference>
<feature type="domain" description="CBS" evidence="9">
    <location>
        <begin position="291"/>
        <end position="352"/>
    </location>
</feature>
<evidence type="ECO:0000259" key="9">
    <source>
        <dbReference type="PROSITE" id="PS51371"/>
    </source>
</evidence>
<dbReference type="AlphaFoldDB" id="A0A2P6NZJ8"/>
<comment type="subcellular location">
    <subcellularLocation>
        <location evidence="1">Membrane</location>
        <topology evidence="1">Multi-pass membrane protein</topology>
    </subcellularLocation>
</comment>
<keyword evidence="12" id="KW-1185">Reference proteome</keyword>
<dbReference type="GO" id="GO:0016020">
    <property type="term" value="C:membrane"/>
    <property type="evidence" value="ECO:0007669"/>
    <property type="project" value="UniProtKB-SubCell"/>
</dbReference>
<evidence type="ECO:0000256" key="1">
    <source>
        <dbReference type="ARBA" id="ARBA00004141"/>
    </source>
</evidence>
<evidence type="ECO:0008006" key="13">
    <source>
        <dbReference type="Google" id="ProtNLM"/>
    </source>
</evidence>
<keyword evidence="6" id="KW-0129">CBS domain</keyword>
<dbReference type="PANTHER" id="PTHR12064:SF97">
    <property type="entry name" value="METAL TRANSPORTER CNNM-5"/>
    <property type="match status" value="1"/>
</dbReference>
<keyword evidence="2 7" id="KW-0812">Transmembrane</keyword>
<evidence type="ECO:0000256" key="8">
    <source>
        <dbReference type="SAM" id="Phobius"/>
    </source>
</evidence>
<sequence length="473" mass="53192">MCEAAGVEEKARKLVDSREKTGNPNNIGQPPCWIRDLSSSALFCSVMLSVRIRRRAVPVASFLIITSSKSILSILDCDGRRYELKIEEIRNLSTVLPYAGICVGLVLFAGLMSGLTIGLMSLDEMQLRIMKGSGTDTEKSRASRILPILKHHHWVLVSLLLCNAAAMEALPIFLDDIVDKYIAIAISVSAVLVFGEILPQAICVKFGMAIGANTAWFVRILMFLTGIISWPIGKLLDLAFGEEKIHKFSRHELRELVHQHKISNEGPLSIDESTVITGALDMTSKTVRDAMRPIKDVFMIDWTTRYTKELVDELLRRGHSRVPVYEMDRSRIKGLLLVKKLISVDPDKNMKIKELELPHLPTVPDDMALYDLLNQFQLGRSHMAAVKSKETDLIVGMITLEDLIEELIQEEISDEFDMMDPDDRVAATRAKKIHIRTPLMGKFGSYYSSYGTKDPRITKSYAPTTHHNYTDSY</sequence>
<evidence type="ECO:0000256" key="5">
    <source>
        <dbReference type="ARBA" id="ARBA00023136"/>
    </source>
</evidence>
<reference evidence="11 12" key="1">
    <citation type="journal article" date="2018" name="Genome Biol. Evol.">
        <title>Multiple Roots of Fruiting Body Formation in Amoebozoa.</title>
        <authorList>
            <person name="Hillmann F."/>
            <person name="Forbes G."/>
            <person name="Novohradska S."/>
            <person name="Ferling I."/>
            <person name="Riege K."/>
            <person name="Groth M."/>
            <person name="Westermann M."/>
            <person name="Marz M."/>
            <person name="Spaller T."/>
            <person name="Winckler T."/>
            <person name="Schaap P."/>
            <person name="Glockner G."/>
        </authorList>
    </citation>
    <scope>NUCLEOTIDE SEQUENCE [LARGE SCALE GENOMIC DNA]</scope>
    <source>
        <strain evidence="11 12">Jena</strain>
    </source>
</reference>
<dbReference type="SUPFAM" id="SSF54631">
    <property type="entry name" value="CBS-domain pair"/>
    <property type="match status" value="1"/>
</dbReference>
<dbReference type="PROSITE" id="PS51371">
    <property type="entry name" value="CBS"/>
    <property type="match status" value="2"/>
</dbReference>
<keyword evidence="4 7" id="KW-1133">Transmembrane helix</keyword>
<dbReference type="GO" id="GO:0005737">
    <property type="term" value="C:cytoplasm"/>
    <property type="evidence" value="ECO:0007669"/>
    <property type="project" value="TreeGrafter"/>
</dbReference>
<dbReference type="GO" id="GO:0030026">
    <property type="term" value="P:intracellular manganese ion homeostasis"/>
    <property type="evidence" value="ECO:0007669"/>
    <property type="project" value="TreeGrafter"/>
</dbReference>
<dbReference type="PROSITE" id="PS51846">
    <property type="entry name" value="CNNM"/>
    <property type="match status" value="1"/>
</dbReference>
<evidence type="ECO:0000256" key="4">
    <source>
        <dbReference type="ARBA" id="ARBA00022989"/>
    </source>
</evidence>
<dbReference type="Pfam" id="PF01595">
    <property type="entry name" value="CNNM"/>
    <property type="match status" value="1"/>
</dbReference>
<dbReference type="InterPro" id="IPR000644">
    <property type="entry name" value="CBS_dom"/>
</dbReference>
<dbReference type="OrthoDB" id="5353557at2759"/>
<dbReference type="FunCoup" id="A0A2P6NZJ8">
    <property type="interactions" value="11"/>
</dbReference>
<comment type="caution">
    <text evidence="11">The sequence shown here is derived from an EMBL/GenBank/DDBJ whole genome shotgun (WGS) entry which is preliminary data.</text>
</comment>
<name>A0A2P6NZJ8_9EUKA</name>
<dbReference type="InParanoid" id="A0A2P6NZJ8"/>
<protein>
    <recommendedName>
        <fullName evidence="13">CNNM transmembrane domain-containing protein</fullName>
    </recommendedName>
</protein>
<proteinExistence type="predicted"/>
<keyword evidence="3" id="KW-0677">Repeat</keyword>
<dbReference type="InterPro" id="IPR044751">
    <property type="entry name" value="Ion_transp-like_CBS"/>
</dbReference>
<dbReference type="GO" id="GO:0010960">
    <property type="term" value="P:magnesium ion homeostasis"/>
    <property type="evidence" value="ECO:0007669"/>
    <property type="project" value="InterPro"/>
</dbReference>
<feature type="domain" description="CNNM transmembrane" evidence="10">
    <location>
        <begin position="91"/>
        <end position="272"/>
    </location>
</feature>
<accession>A0A2P6NZJ8</accession>
<evidence type="ECO:0000256" key="2">
    <source>
        <dbReference type="ARBA" id="ARBA00022692"/>
    </source>
</evidence>
<feature type="transmembrane region" description="Helical" evidence="8">
    <location>
        <begin position="95"/>
        <end position="122"/>
    </location>
</feature>
<evidence type="ECO:0000256" key="7">
    <source>
        <dbReference type="PROSITE-ProRule" id="PRU01193"/>
    </source>
</evidence>
<dbReference type="STRING" id="1890364.A0A2P6NZJ8"/>
<dbReference type="FunFam" id="3.10.580.10:FF:000006">
    <property type="entry name" value="DUF21 and CBS domain protein"/>
    <property type="match status" value="1"/>
</dbReference>
<evidence type="ECO:0000313" key="12">
    <source>
        <dbReference type="Proteomes" id="UP000241769"/>
    </source>
</evidence>
<evidence type="ECO:0000313" key="11">
    <source>
        <dbReference type="EMBL" id="PRP89386.1"/>
    </source>
</evidence>
<feature type="domain" description="CBS" evidence="9">
    <location>
        <begin position="356"/>
        <end position="415"/>
    </location>
</feature>
<feature type="transmembrane region" description="Helical" evidence="8">
    <location>
        <begin position="180"/>
        <end position="198"/>
    </location>
</feature>
<dbReference type="CDD" id="cd04590">
    <property type="entry name" value="CBS_pair_CorC_HlyC_assoc"/>
    <property type="match status" value="1"/>
</dbReference>
<dbReference type="InterPro" id="IPR046342">
    <property type="entry name" value="CBS_dom_sf"/>
</dbReference>
<dbReference type="EMBL" id="MDYQ01000003">
    <property type="protein sequence ID" value="PRP89386.1"/>
    <property type="molecule type" value="Genomic_DNA"/>
</dbReference>
<dbReference type="Proteomes" id="UP000241769">
    <property type="component" value="Unassembled WGS sequence"/>
</dbReference>